<dbReference type="RefSeq" id="XP_030842436.1">
    <property type="nucleotide sequence ID" value="XM_030986576.1"/>
</dbReference>
<reference evidence="2" key="1">
    <citation type="submission" date="2015-02" db="EMBL/GenBank/DDBJ databases">
        <title>Genome sequencing for Strongylocentrotus purpuratus.</title>
        <authorList>
            <person name="Murali S."/>
            <person name="Liu Y."/>
            <person name="Vee V."/>
            <person name="English A."/>
            <person name="Wang M."/>
            <person name="Skinner E."/>
            <person name="Han Y."/>
            <person name="Muzny D.M."/>
            <person name="Worley K.C."/>
            <person name="Gibbs R.A."/>
        </authorList>
    </citation>
    <scope>NUCLEOTIDE SEQUENCE</scope>
</reference>
<protein>
    <submittedName>
        <fullName evidence="1">Uncharacterized protein</fullName>
    </submittedName>
</protein>
<dbReference type="GeneID" id="105447280"/>
<dbReference type="SUPFAM" id="SSF52047">
    <property type="entry name" value="RNI-like"/>
    <property type="match status" value="1"/>
</dbReference>
<dbReference type="InParanoid" id="A0A7M7P1D2"/>
<dbReference type="AlphaFoldDB" id="A0A7M7P1D2"/>
<dbReference type="Proteomes" id="UP000007110">
    <property type="component" value="Unassembled WGS sequence"/>
</dbReference>
<dbReference type="EnsemblMetazoa" id="XM_030986576">
    <property type="protein sequence ID" value="XP_030842436"/>
    <property type="gene ID" value="LOC105447280"/>
</dbReference>
<proteinExistence type="predicted"/>
<keyword evidence="2" id="KW-1185">Reference proteome</keyword>
<dbReference type="KEGG" id="spu:105447280"/>
<organism evidence="1 2">
    <name type="scientific">Strongylocentrotus purpuratus</name>
    <name type="common">Purple sea urchin</name>
    <dbReference type="NCBI Taxonomy" id="7668"/>
    <lineage>
        <taxon>Eukaryota</taxon>
        <taxon>Metazoa</taxon>
        <taxon>Echinodermata</taxon>
        <taxon>Eleutherozoa</taxon>
        <taxon>Echinozoa</taxon>
        <taxon>Echinoidea</taxon>
        <taxon>Euechinoidea</taxon>
        <taxon>Echinacea</taxon>
        <taxon>Camarodonta</taxon>
        <taxon>Echinidea</taxon>
        <taxon>Strongylocentrotidae</taxon>
        <taxon>Strongylocentrotus</taxon>
    </lineage>
</organism>
<name>A0A7M7P1D2_STRPU</name>
<evidence type="ECO:0000313" key="1">
    <source>
        <dbReference type="EnsemblMetazoa" id="XP_030842436"/>
    </source>
</evidence>
<evidence type="ECO:0000313" key="2">
    <source>
        <dbReference type="Proteomes" id="UP000007110"/>
    </source>
</evidence>
<reference evidence="1" key="2">
    <citation type="submission" date="2021-01" db="UniProtKB">
        <authorList>
            <consortium name="EnsemblMetazoa"/>
        </authorList>
    </citation>
    <scope>IDENTIFICATION</scope>
</reference>
<accession>A0A7M7P1D2</accession>
<sequence>MACSPFHYLSHLHIQRHLFFPTTLNDPVSFCKAVITSCPRLTKLSITYIDLFNKKTAEIIKRMKTHPHLTNIELDLCHTNADLDPLVSEVNSEGKLTVTVTHGEGSSLDDPDD</sequence>